<sequence>MFSHNTGFRFRGGNFYSVTGDININPLAVTGDTPPHWGDREETEDTPNLQLDDPESQNDPIGGEYRRSDRQARRYMPYEASSRPRVQEIHITAPNVNHGIREGLDTLHRHAALEAMYNSAESFPQPRCHPETRIELLDDLSCRLNDPGVRVLWLYGPAGAGKSAIMQTLCQRLEKSEQLGGSYFFKRDHITRGHGRALFATLAYQLAIFDPTFKAAISKTVERNPSLVSTSIPSQLQQLIVQPCLTVPDDAPRILLIDGLDECEGIAVQQEILRSIHDIFCADALPLKILIASRPEPDIREMFDTWSFPGLYAVNVEQSLTDVEIYLRREFTRIHWEHRTTMSNVAAPWPSQDILGTLARKSSGYFVYAATVIKFVDDKQFRPTEQLDIILDPSSDSGDSPYSNLDTLYIQILRQVPTRLRPRLLAILSVVIAGWEFSPRDIEQSLGLKDGDVLLTLRKLHSLLSISGDLEPLKTRHASFGDFLLTNSRSSEFHITEQHRLDLARWAVKTLSSPQLPEKTHCTWSVVLFVRILLTLVFMQAGGRTLG</sequence>
<organism evidence="4 5">
    <name type="scientific">Roridomyces roridus</name>
    <dbReference type="NCBI Taxonomy" id="1738132"/>
    <lineage>
        <taxon>Eukaryota</taxon>
        <taxon>Fungi</taxon>
        <taxon>Dikarya</taxon>
        <taxon>Basidiomycota</taxon>
        <taxon>Agaricomycotina</taxon>
        <taxon>Agaricomycetes</taxon>
        <taxon>Agaricomycetidae</taxon>
        <taxon>Agaricales</taxon>
        <taxon>Marasmiineae</taxon>
        <taxon>Mycenaceae</taxon>
        <taxon>Roridomyces</taxon>
    </lineage>
</organism>
<gene>
    <name evidence="4" type="ORF">FB45DRAFT_228939</name>
</gene>
<dbReference type="EMBL" id="JARKIF010000022">
    <property type="protein sequence ID" value="KAJ7616415.1"/>
    <property type="molecule type" value="Genomic_DNA"/>
</dbReference>
<dbReference type="PROSITE" id="PS50837">
    <property type="entry name" value="NACHT"/>
    <property type="match status" value="1"/>
</dbReference>
<proteinExistence type="predicted"/>
<evidence type="ECO:0000256" key="1">
    <source>
        <dbReference type="ARBA" id="ARBA00022737"/>
    </source>
</evidence>
<keyword evidence="5" id="KW-1185">Reference proteome</keyword>
<feature type="domain" description="NACHT" evidence="3">
    <location>
        <begin position="150"/>
        <end position="295"/>
    </location>
</feature>
<dbReference type="Proteomes" id="UP001221142">
    <property type="component" value="Unassembled WGS sequence"/>
</dbReference>
<dbReference type="InterPro" id="IPR007111">
    <property type="entry name" value="NACHT_NTPase"/>
</dbReference>
<dbReference type="Gene3D" id="3.40.50.300">
    <property type="entry name" value="P-loop containing nucleotide triphosphate hydrolases"/>
    <property type="match status" value="1"/>
</dbReference>
<comment type="caution">
    <text evidence="4">The sequence shown here is derived from an EMBL/GenBank/DDBJ whole genome shotgun (WGS) entry which is preliminary data.</text>
</comment>
<evidence type="ECO:0000313" key="4">
    <source>
        <dbReference type="EMBL" id="KAJ7616415.1"/>
    </source>
</evidence>
<dbReference type="PANTHER" id="PTHR10039">
    <property type="entry name" value="AMELOGENIN"/>
    <property type="match status" value="1"/>
</dbReference>
<accession>A0AAD7BC53</accession>
<reference evidence="4" key="1">
    <citation type="submission" date="2023-03" db="EMBL/GenBank/DDBJ databases">
        <title>Massive genome expansion in bonnet fungi (Mycena s.s.) driven by repeated elements and novel gene families across ecological guilds.</title>
        <authorList>
            <consortium name="Lawrence Berkeley National Laboratory"/>
            <person name="Harder C.B."/>
            <person name="Miyauchi S."/>
            <person name="Viragh M."/>
            <person name="Kuo A."/>
            <person name="Thoen E."/>
            <person name="Andreopoulos B."/>
            <person name="Lu D."/>
            <person name="Skrede I."/>
            <person name="Drula E."/>
            <person name="Henrissat B."/>
            <person name="Morin E."/>
            <person name="Kohler A."/>
            <person name="Barry K."/>
            <person name="LaButti K."/>
            <person name="Morin E."/>
            <person name="Salamov A."/>
            <person name="Lipzen A."/>
            <person name="Mereny Z."/>
            <person name="Hegedus B."/>
            <person name="Baldrian P."/>
            <person name="Stursova M."/>
            <person name="Weitz H."/>
            <person name="Taylor A."/>
            <person name="Grigoriev I.V."/>
            <person name="Nagy L.G."/>
            <person name="Martin F."/>
            <person name="Kauserud H."/>
        </authorList>
    </citation>
    <scope>NUCLEOTIDE SEQUENCE</scope>
    <source>
        <strain evidence="4">9284</strain>
    </source>
</reference>
<name>A0AAD7BC53_9AGAR</name>
<keyword evidence="1" id="KW-0677">Repeat</keyword>
<feature type="region of interest" description="Disordered" evidence="2">
    <location>
        <begin position="27"/>
        <end position="71"/>
    </location>
</feature>
<dbReference type="AlphaFoldDB" id="A0AAD7BC53"/>
<dbReference type="InterPro" id="IPR056884">
    <property type="entry name" value="NPHP3-like_N"/>
</dbReference>
<dbReference type="InterPro" id="IPR027417">
    <property type="entry name" value="P-loop_NTPase"/>
</dbReference>
<evidence type="ECO:0000256" key="2">
    <source>
        <dbReference type="SAM" id="MobiDB-lite"/>
    </source>
</evidence>
<dbReference type="SUPFAM" id="SSF52540">
    <property type="entry name" value="P-loop containing nucleoside triphosphate hydrolases"/>
    <property type="match status" value="1"/>
</dbReference>
<dbReference type="PANTHER" id="PTHR10039:SF14">
    <property type="entry name" value="NACHT DOMAIN-CONTAINING PROTEIN"/>
    <property type="match status" value="1"/>
</dbReference>
<evidence type="ECO:0000313" key="5">
    <source>
        <dbReference type="Proteomes" id="UP001221142"/>
    </source>
</evidence>
<dbReference type="Pfam" id="PF24883">
    <property type="entry name" value="NPHP3_N"/>
    <property type="match status" value="1"/>
</dbReference>
<protein>
    <recommendedName>
        <fullName evidence="3">NACHT domain-containing protein</fullName>
    </recommendedName>
</protein>
<evidence type="ECO:0000259" key="3">
    <source>
        <dbReference type="PROSITE" id="PS50837"/>
    </source>
</evidence>